<dbReference type="Pfam" id="PF16087">
    <property type="entry name" value="DUF4817"/>
    <property type="match status" value="1"/>
</dbReference>
<gene>
    <name evidence="2" type="ORF">D910_04831</name>
</gene>
<proteinExistence type="predicted"/>
<dbReference type="Proteomes" id="UP000030742">
    <property type="component" value="Unassembled WGS sequence"/>
</dbReference>
<dbReference type="GO" id="GO:0003676">
    <property type="term" value="F:nucleic acid binding"/>
    <property type="evidence" value="ECO:0007669"/>
    <property type="project" value="InterPro"/>
</dbReference>
<dbReference type="STRING" id="77166.U4U0Q7"/>
<sequence>MKNCPREERIDMIFTLRESHKNCLLASRVYVQKFPERNDPKPTVFKRLLHQFEETGSVNYKKNPNVGQNLISKSTNISQSLLIVFPELSKSFHPYNNNFYHYKIQLCQELDGNDFENRTEFCMWVLDKVAENENFFENVLFSDECTFHNNGLVNRHNFDYYSDTNSRAYRVMKNENRTSKWFDVSPVSNKPSLNIVRKKKFLSMELRLISTANRWLGRNGFQNWPPRSPDLTPLDFFLWGYIKGIVYHTLLTTSHDMKTRIRDAFKTVTPQMSSRVSSGFEQRIYKYLEMDGQHFEHLL</sequence>
<organism evidence="2 3">
    <name type="scientific">Dendroctonus ponderosae</name>
    <name type="common">Mountain pine beetle</name>
    <dbReference type="NCBI Taxonomy" id="77166"/>
    <lineage>
        <taxon>Eukaryota</taxon>
        <taxon>Metazoa</taxon>
        <taxon>Ecdysozoa</taxon>
        <taxon>Arthropoda</taxon>
        <taxon>Hexapoda</taxon>
        <taxon>Insecta</taxon>
        <taxon>Pterygota</taxon>
        <taxon>Neoptera</taxon>
        <taxon>Endopterygota</taxon>
        <taxon>Coleoptera</taxon>
        <taxon>Polyphaga</taxon>
        <taxon>Cucujiformia</taxon>
        <taxon>Curculionidae</taxon>
        <taxon>Scolytinae</taxon>
        <taxon>Dendroctonus</taxon>
    </lineage>
</organism>
<dbReference type="PANTHER" id="PTHR47326:SF1">
    <property type="entry name" value="HTH PSQ-TYPE DOMAIN-CONTAINING PROTEIN"/>
    <property type="match status" value="1"/>
</dbReference>
<dbReference type="Gene3D" id="3.30.420.10">
    <property type="entry name" value="Ribonuclease H-like superfamily/Ribonuclease H"/>
    <property type="match status" value="2"/>
</dbReference>
<accession>U4U0Q7</accession>
<dbReference type="InterPro" id="IPR032135">
    <property type="entry name" value="DUF4817"/>
</dbReference>
<dbReference type="PANTHER" id="PTHR47326">
    <property type="entry name" value="TRANSPOSABLE ELEMENT TC3 TRANSPOSASE-LIKE PROTEIN"/>
    <property type="match status" value="1"/>
</dbReference>
<evidence type="ECO:0000259" key="1">
    <source>
        <dbReference type="Pfam" id="PF16087"/>
    </source>
</evidence>
<dbReference type="AlphaFoldDB" id="U4U0Q7"/>
<dbReference type="InterPro" id="IPR036397">
    <property type="entry name" value="RNaseH_sf"/>
</dbReference>
<name>U4U0Q7_DENPD</name>
<feature type="domain" description="DUF4817" evidence="1">
    <location>
        <begin position="7"/>
        <end position="59"/>
    </location>
</feature>
<protein>
    <recommendedName>
        <fullName evidence="1">DUF4817 domain-containing protein</fullName>
    </recommendedName>
</protein>
<reference evidence="2 3" key="1">
    <citation type="journal article" date="2013" name="Genome Biol.">
        <title>Draft genome of the mountain pine beetle, Dendroctonus ponderosae Hopkins, a major forest pest.</title>
        <authorList>
            <person name="Keeling C.I."/>
            <person name="Yuen M.M."/>
            <person name="Liao N.Y."/>
            <person name="Docking T.R."/>
            <person name="Chan S.K."/>
            <person name="Taylor G.A."/>
            <person name="Palmquist D.L."/>
            <person name="Jackman S.D."/>
            <person name="Nguyen A."/>
            <person name="Li M."/>
            <person name="Henderson H."/>
            <person name="Janes J.K."/>
            <person name="Zhao Y."/>
            <person name="Pandoh P."/>
            <person name="Moore R."/>
            <person name="Sperling F.A."/>
            <person name="Huber D.P."/>
            <person name="Birol I."/>
            <person name="Jones S.J."/>
            <person name="Bohlmann J."/>
        </authorList>
    </citation>
    <scope>NUCLEOTIDE SEQUENCE</scope>
</reference>
<evidence type="ECO:0000313" key="3">
    <source>
        <dbReference type="Proteomes" id="UP000030742"/>
    </source>
</evidence>
<dbReference type="EMBL" id="KB631952">
    <property type="protein sequence ID" value="ERL87439.1"/>
    <property type="molecule type" value="Genomic_DNA"/>
</dbReference>
<evidence type="ECO:0000313" key="2">
    <source>
        <dbReference type="EMBL" id="ERL87439.1"/>
    </source>
</evidence>